<evidence type="ECO:0000313" key="3">
    <source>
        <dbReference type="EMBL" id="SFR05432.1"/>
    </source>
</evidence>
<protein>
    <submittedName>
        <fullName evidence="3">Polar amino acid transport system substrate-binding protein</fullName>
    </submittedName>
</protein>
<keyword evidence="4" id="KW-1185">Reference proteome</keyword>
<sequence>MPLISDFLIIKLTENKLKGDEIILQKFKWVFMLAVLVMGIALLTAGCGGKQEPAGESQEQGQMAEKAKFTYAMSGLYKPFNYKEGGKLVGFDVEIGAEIARRMGMEPNPVTNPWETIIQGLKAGKYDAIIGSMAITEERKEQVDFSRPYYRSGAQVFVSADNDTIKSAGDIKSKKIGVVKASTFRDVALEYTGEDKVIGYDSDVVALQDLTTGRIDAVITDQMVGFRAMKDGLEIKDVGEPLWVDEMAIPVRKGDAELLNKINAALEEMIEDGTYEEISNKWFGRSILGE</sequence>
<dbReference type="STRING" id="39060.SAMN05660706_11220"/>
<dbReference type="RefSeq" id="WP_207545159.1">
    <property type="nucleotide sequence ID" value="NZ_FOYM01000012.1"/>
</dbReference>
<dbReference type="PANTHER" id="PTHR35936">
    <property type="entry name" value="MEMBRANE-BOUND LYTIC MUREIN TRANSGLYCOSYLASE F"/>
    <property type="match status" value="1"/>
</dbReference>
<evidence type="ECO:0000259" key="2">
    <source>
        <dbReference type="SMART" id="SM00062"/>
    </source>
</evidence>
<organism evidence="3 4">
    <name type="scientific">Desulfoscipio geothermicus DSM 3669</name>
    <dbReference type="NCBI Taxonomy" id="1121426"/>
    <lineage>
        <taxon>Bacteria</taxon>
        <taxon>Bacillati</taxon>
        <taxon>Bacillota</taxon>
        <taxon>Clostridia</taxon>
        <taxon>Eubacteriales</taxon>
        <taxon>Desulfallaceae</taxon>
        <taxon>Desulfoscipio</taxon>
    </lineage>
</organism>
<name>A0A1I6DJA9_9FIRM</name>
<reference evidence="4" key="1">
    <citation type="submission" date="2016-10" db="EMBL/GenBank/DDBJ databases">
        <authorList>
            <person name="Varghese N."/>
            <person name="Submissions S."/>
        </authorList>
    </citation>
    <scope>NUCLEOTIDE SEQUENCE [LARGE SCALE GENOMIC DNA]</scope>
    <source>
        <strain evidence="4">DSM 3669</strain>
    </source>
</reference>
<dbReference type="InterPro" id="IPR001638">
    <property type="entry name" value="Solute-binding_3/MltF_N"/>
</dbReference>
<dbReference type="EMBL" id="FOYM01000012">
    <property type="protein sequence ID" value="SFR05432.1"/>
    <property type="molecule type" value="Genomic_DNA"/>
</dbReference>
<evidence type="ECO:0000256" key="1">
    <source>
        <dbReference type="ARBA" id="ARBA00022729"/>
    </source>
</evidence>
<dbReference type="SUPFAM" id="SSF53850">
    <property type="entry name" value="Periplasmic binding protein-like II"/>
    <property type="match status" value="1"/>
</dbReference>
<dbReference type="CDD" id="cd13713">
    <property type="entry name" value="PBP2_Cystine_like_1"/>
    <property type="match status" value="1"/>
</dbReference>
<dbReference type="AlphaFoldDB" id="A0A1I6DJA9"/>
<dbReference type="Proteomes" id="UP000199584">
    <property type="component" value="Unassembled WGS sequence"/>
</dbReference>
<gene>
    <name evidence="3" type="ORF">SAMN05660706_11220</name>
</gene>
<keyword evidence="1" id="KW-0732">Signal</keyword>
<feature type="domain" description="Solute-binding protein family 3/N-terminal" evidence="2">
    <location>
        <begin position="68"/>
        <end position="286"/>
    </location>
</feature>
<dbReference type="PANTHER" id="PTHR35936:SF34">
    <property type="entry name" value="ABC TRANSPORTER EXTRACELLULAR-BINDING PROTEIN YCKB-RELATED"/>
    <property type="match status" value="1"/>
</dbReference>
<evidence type="ECO:0000313" key="4">
    <source>
        <dbReference type="Proteomes" id="UP000199584"/>
    </source>
</evidence>
<dbReference type="Pfam" id="PF00497">
    <property type="entry name" value="SBP_bac_3"/>
    <property type="match status" value="1"/>
</dbReference>
<accession>A0A1I6DJA9</accession>
<proteinExistence type="predicted"/>
<dbReference type="SMART" id="SM00062">
    <property type="entry name" value="PBPb"/>
    <property type="match status" value="1"/>
</dbReference>
<dbReference type="Gene3D" id="3.40.190.10">
    <property type="entry name" value="Periplasmic binding protein-like II"/>
    <property type="match status" value="2"/>
</dbReference>